<accession>A0A1Y1YW50</accession>
<dbReference type="Pfam" id="PF01636">
    <property type="entry name" value="APH"/>
    <property type="match status" value="1"/>
</dbReference>
<keyword evidence="2" id="KW-0808">Transferase</keyword>
<evidence type="ECO:0000313" key="3">
    <source>
        <dbReference type="Proteomes" id="UP000193144"/>
    </source>
</evidence>
<feature type="domain" description="Aminoglycoside phosphotransferase" evidence="1">
    <location>
        <begin position="59"/>
        <end position="247"/>
    </location>
</feature>
<dbReference type="Proteomes" id="UP000193144">
    <property type="component" value="Unassembled WGS sequence"/>
</dbReference>
<sequence length="296" mass="34025">MPHWPHNGTEHLAINNTFIRRVLTRLALHTTARFYSRDGLVVPISRHLIVKTGRRVHLTEAATMKFVAENTSIPVPRVYCSFLRKKRAYISLAEEGGEEGLERIFAQLRKMFQELRGLTPPSGTGVESCVRGSLYDSRIPRGCPRFGPFKTIQEFHFWLRHDYKQEDLKEREDDQDSQDLRDMMSIQHGPWPAPVFTHGDFNPFNVKVRDGKVVGIIDWEFAGWYPNYWEYGSAWFGNITCTEWQGLIDKILDRPTTVLPRFSVKFATTARSYGTVSTFSSKSQVGFGLTRSFAVT</sequence>
<evidence type="ECO:0000313" key="2">
    <source>
        <dbReference type="EMBL" id="ORY02288.1"/>
    </source>
</evidence>
<gene>
    <name evidence="2" type="ORF">BCR34DRAFT_676272</name>
</gene>
<dbReference type="OrthoDB" id="8300194at2759"/>
<keyword evidence="3" id="KW-1185">Reference proteome</keyword>
<comment type="caution">
    <text evidence="2">The sequence shown here is derived from an EMBL/GenBank/DDBJ whole genome shotgun (WGS) entry which is preliminary data.</text>
</comment>
<dbReference type="AlphaFoldDB" id="A0A1Y1YW50"/>
<proteinExistence type="predicted"/>
<dbReference type="EMBL" id="MCFA01000159">
    <property type="protein sequence ID" value="ORY02288.1"/>
    <property type="molecule type" value="Genomic_DNA"/>
</dbReference>
<name>A0A1Y1YW50_9PLEO</name>
<evidence type="ECO:0000259" key="1">
    <source>
        <dbReference type="Pfam" id="PF01636"/>
    </source>
</evidence>
<organism evidence="2 3">
    <name type="scientific">Clohesyomyces aquaticus</name>
    <dbReference type="NCBI Taxonomy" id="1231657"/>
    <lineage>
        <taxon>Eukaryota</taxon>
        <taxon>Fungi</taxon>
        <taxon>Dikarya</taxon>
        <taxon>Ascomycota</taxon>
        <taxon>Pezizomycotina</taxon>
        <taxon>Dothideomycetes</taxon>
        <taxon>Pleosporomycetidae</taxon>
        <taxon>Pleosporales</taxon>
        <taxon>Lindgomycetaceae</taxon>
        <taxon>Clohesyomyces</taxon>
    </lineage>
</organism>
<dbReference type="PANTHER" id="PTHR21310">
    <property type="entry name" value="AMINOGLYCOSIDE PHOSPHOTRANSFERASE-RELATED-RELATED"/>
    <property type="match status" value="1"/>
</dbReference>
<reference evidence="2 3" key="1">
    <citation type="submission" date="2016-07" db="EMBL/GenBank/DDBJ databases">
        <title>Pervasive Adenine N6-methylation of Active Genes in Fungi.</title>
        <authorList>
            <consortium name="DOE Joint Genome Institute"/>
            <person name="Mondo S.J."/>
            <person name="Dannebaum R.O."/>
            <person name="Kuo R.C."/>
            <person name="Labutti K."/>
            <person name="Haridas S."/>
            <person name="Kuo A."/>
            <person name="Salamov A."/>
            <person name="Ahrendt S.R."/>
            <person name="Lipzen A."/>
            <person name="Sullivan W."/>
            <person name="Andreopoulos W.B."/>
            <person name="Clum A."/>
            <person name="Lindquist E."/>
            <person name="Daum C."/>
            <person name="Ramamoorthy G.K."/>
            <person name="Gryganskyi A."/>
            <person name="Culley D."/>
            <person name="Magnuson J.K."/>
            <person name="James T.Y."/>
            <person name="O'Malley M.A."/>
            <person name="Stajich J.E."/>
            <person name="Spatafora J.W."/>
            <person name="Visel A."/>
            <person name="Grigoriev I.V."/>
        </authorList>
    </citation>
    <scope>NUCLEOTIDE SEQUENCE [LARGE SCALE GENOMIC DNA]</scope>
    <source>
        <strain evidence="2 3">CBS 115471</strain>
    </source>
</reference>
<protein>
    <submittedName>
        <fullName evidence="2">Kinase-like domain-containing protein</fullName>
    </submittedName>
</protein>
<dbReference type="Gene3D" id="3.90.1200.10">
    <property type="match status" value="1"/>
</dbReference>
<dbReference type="CDD" id="cd05120">
    <property type="entry name" value="APH_ChoK_like"/>
    <property type="match status" value="1"/>
</dbReference>
<keyword evidence="2" id="KW-0418">Kinase</keyword>
<dbReference type="InterPro" id="IPR051678">
    <property type="entry name" value="AGP_Transferase"/>
</dbReference>
<dbReference type="SUPFAM" id="SSF56112">
    <property type="entry name" value="Protein kinase-like (PK-like)"/>
    <property type="match status" value="1"/>
</dbReference>
<dbReference type="InterPro" id="IPR002575">
    <property type="entry name" value="Aminoglycoside_PTrfase"/>
</dbReference>
<dbReference type="InterPro" id="IPR011009">
    <property type="entry name" value="Kinase-like_dom_sf"/>
</dbReference>
<dbReference type="STRING" id="1231657.A0A1Y1YW50"/>
<dbReference type="GO" id="GO:0016301">
    <property type="term" value="F:kinase activity"/>
    <property type="evidence" value="ECO:0007669"/>
    <property type="project" value="UniProtKB-KW"/>
</dbReference>
<dbReference type="PANTHER" id="PTHR21310:SF55">
    <property type="entry name" value="AMINOGLYCOSIDE PHOSPHOTRANSFERASE DOMAIN-CONTAINING PROTEIN"/>
    <property type="match status" value="1"/>
</dbReference>